<evidence type="ECO:0000256" key="8">
    <source>
        <dbReference type="SAM" id="Phobius"/>
    </source>
</evidence>
<dbReference type="InterPro" id="IPR005614">
    <property type="entry name" value="NrfD-like"/>
</dbReference>
<dbReference type="EMBL" id="CADCWE010000087">
    <property type="protein sequence ID" value="CAA9536279.1"/>
    <property type="molecule type" value="Genomic_DNA"/>
</dbReference>
<feature type="transmembrane region" description="Helical" evidence="8">
    <location>
        <begin position="35"/>
        <end position="62"/>
    </location>
</feature>
<keyword evidence="5 8" id="KW-1133">Transmembrane helix</keyword>
<name>A0A6J4TZ07_9BACT</name>
<reference evidence="9" key="1">
    <citation type="submission" date="2020-02" db="EMBL/GenBank/DDBJ databases">
        <authorList>
            <person name="Meier V. D."/>
        </authorList>
    </citation>
    <scope>NUCLEOTIDE SEQUENCE</scope>
    <source>
        <strain evidence="9">AVDCRST_MAG73</strain>
    </source>
</reference>
<feature type="region of interest" description="Disordered" evidence="7">
    <location>
        <begin position="323"/>
        <end position="345"/>
    </location>
</feature>
<dbReference type="GO" id="GO:0005886">
    <property type="term" value="C:plasma membrane"/>
    <property type="evidence" value="ECO:0007669"/>
    <property type="project" value="UniProtKB-SubCell"/>
</dbReference>
<protein>
    <submittedName>
        <fullName evidence="9">Uncharacterized protein</fullName>
    </submittedName>
</protein>
<feature type="transmembrane region" description="Helical" evidence="8">
    <location>
        <begin position="262"/>
        <end position="281"/>
    </location>
</feature>
<keyword evidence="6 8" id="KW-0472">Membrane</keyword>
<dbReference type="PANTHER" id="PTHR34856:SF2">
    <property type="entry name" value="PROTEIN NRFD"/>
    <property type="match status" value="1"/>
</dbReference>
<accession>A0A6J4TZ07</accession>
<keyword evidence="3" id="KW-1003">Cell membrane</keyword>
<keyword evidence="4 8" id="KW-0812">Transmembrane</keyword>
<feature type="transmembrane region" description="Helical" evidence="8">
    <location>
        <begin position="74"/>
        <end position="94"/>
    </location>
</feature>
<evidence type="ECO:0000256" key="4">
    <source>
        <dbReference type="ARBA" id="ARBA00022692"/>
    </source>
</evidence>
<evidence type="ECO:0000256" key="2">
    <source>
        <dbReference type="ARBA" id="ARBA00008929"/>
    </source>
</evidence>
<sequence>MTPWSPPAPAITPVPGAPEAAPGYYGIPVVHKAHWGWLIVAYFYLGGIAGGAFVVAAVAHLVGPEEDRRVVRAGRYVSLAALLPCPVLLVLDLGRPGRFWRMLSTVRWRSPMSTGSWGITVFGLFSASAAVIQAAEDGLLGRGRVRGAARGLPAGAIAAAGTPFAFFVAGYTGVLLAATAVPLWFKNALLMGPLFLGSALSNGTAAVSLALAVVPGTPAATQARLAQLEQATAVAELAVLGASRARLGETAAPLTKGRLGALVRYGVVGTGLVAPMAIRAVSHRGGRRPARTTTATAATLTLIGGFLLRYAAVAGGQRSADDPAATFAMTRSAQRPDAAPGASRR</sequence>
<evidence type="ECO:0000256" key="3">
    <source>
        <dbReference type="ARBA" id="ARBA00022475"/>
    </source>
</evidence>
<dbReference type="AlphaFoldDB" id="A0A6J4TZ07"/>
<comment type="subcellular location">
    <subcellularLocation>
        <location evidence="1">Cell membrane</location>
        <topology evidence="1">Multi-pass membrane protein</topology>
    </subcellularLocation>
</comment>
<evidence type="ECO:0000256" key="1">
    <source>
        <dbReference type="ARBA" id="ARBA00004651"/>
    </source>
</evidence>
<organism evidence="9">
    <name type="scientific">uncultured Thermomicrobiales bacterium</name>
    <dbReference type="NCBI Taxonomy" id="1645740"/>
    <lineage>
        <taxon>Bacteria</taxon>
        <taxon>Pseudomonadati</taxon>
        <taxon>Thermomicrobiota</taxon>
        <taxon>Thermomicrobia</taxon>
        <taxon>Thermomicrobiales</taxon>
        <taxon>environmental samples</taxon>
    </lineage>
</organism>
<dbReference type="Pfam" id="PF03916">
    <property type="entry name" value="NrfD"/>
    <property type="match status" value="1"/>
</dbReference>
<dbReference type="Gene3D" id="1.20.1630.10">
    <property type="entry name" value="Formate dehydrogenase/DMSO reductase domain"/>
    <property type="match status" value="1"/>
</dbReference>
<proteinExistence type="inferred from homology"/>
<feature type="transmembrane region" description="Helical" evidence="8">
    <location>
        <begin position="156"/>
        <end position="185"/>
    </location>
</feature>
<evidence type="ECO:0000313" key="9">
    <source>
        <dbReference type="EMBL" id="CAA9536279.1"/>
    </source>
</evidence>
<evidence type="ECO:0000256" key="5">
    <source>
        <dbReference type="ARBA" id="ARBA00022989"/>
    </source>
</evidence>
<feature type="transmembrane region" description="Helical" evidence="8">
    <location>
        <begin position="114"/>
        <end position="135"/>
    </location>
</feature>
<comment type="similarity">
    <text evidence="2">Belongs to the NrfD family.</text>
</comment>
<gene>
    <name evidence="9" type="ORF">AVDCRST_MAG73-1490</name>
</gene>
<dbReference type="InterPro" id="IPR052049">
    <property type="entry name" value="Electron_transfer_protein"/>
</dbReference>
<dbReference type="PANTHER" id="PTHR34856">
    <property type="entry name" value="PROTEIN NRFD"/>
    <property type="match status" value="1"/>
</dbReference>
<evidence type="ECO:0000256" key="7">
    <source>
        <dbReference type="SAM" id="MobiDB-lite"/>
    </source>
</evidence>
<evidence type="ECO:0000256" key="6">
    <source>
        <dbReference type="ARBA" id="ARBA00023136"/>
    </source>
</evidence>